<sequence>MPRNTICQFIPEVCQAIYNALHEDYVKHKKAVVITSRVHPGESNSSWMMKGFLDYHTGNSADAKLLHDTFIFKIVPMLNPDGVIVGNYRCSLAGRDLNRNYKTMLKDSYPTVWHTRSMIRK</sequence>
<organism evidence="5 6">
    <name type="scientific">Patella caerulea</name>
    <name type="common">Rayed Mediterranean limpet</name>
    <dbReference type="NCBI Taxonomy" id="87958"/>
    <lineage>
        <taxon>Eukaryota</taxon>
        <taxon>Metazoa</taxon>
        <taxon>Spiralia</taxon>
        <taxon>Lophotrochozoa</taxon>
        <taxon>Mollusca</taxon>
        <taxon>Gastropoda</taxon>
        <taxon>Patellogastropoda</taxon>
        <taxon>Patelloidea</taxon>
        <taxon>Patellidae</taxon>
        <taxon>Patella</taxon>
    </lineage>
</organism>
<gene>
    <name evidence="5" type="ORF">SNE40_004751</name>
</gene>
<dbReference type="PROSITE" id="PS52035">
    <property type="entry name" value="PEPTIDASE_M14"/>
    <property type="match status" value="1"/>
</dbReference>
<evidence type="ECO:0000256" key="2">
    <source>
        <dbReference type="ARBA" id="ARBA00005988"/>
    </source>
</evidence>
<dbReference type="PANTHER" id="PTHR12756:SF45">
    <property type="entry name" value="CYTOSOLIC CARBOXYPEPTIDASE NNA1"/>
    <property type="match status" value="1"/>
</dbReference>
<dbReference type="InterPro" id="IPR050821">
    <property type="entry name" value="Cytosolic_carboxypeptidase"/>
</dbReference>
<dbReference type="PANTHER" id="PTHR12756">
    <property type="entry name" value="CYTOSOLIC CARBOXYPEPTIDASE"/>
    <property type="match status" value="1"/>
</dbReference>
<dbReference type="SUPFAM" id="SSF53187">
    <property type="entry name" value="Zn-dependent exopeptidases"/>
    <property type="match status" value="1"/>
</dbReference>
<dbReference type="Gene3D" id="3.40.630.10">
    <property type="entry name" value="Zn peptidases"/>
    <property type="match status" value="1"/>
</dbReference>
<evidence type="ECO:0000313" key="6">
    <source>
        <dbReference type="Proteomes" id="UP001347796"/>
    </source>
</evidence>
<feature type="domain" description="Peptidase M14" evidence="4">
    <location>
        <begin position="1"/>
        <end position="121"/>
    </location>
</feature>
<dbReference type="EMBL" id="JAZGQO010000003">
    <property type="protein sequence ID" value="KAK6188609.1"/>
    <property type="molecule type" value="Genomic_DNA"/>
</dbReference>
<comment type="cofactor">
    <cofactor evidence="1">
        <name>Zn(2+)</name>
        <dbReference type="ChEBI" id="CHEBI:29105"/>
    </cofactor>
</comment>
<dbReference type="InterPro" id="IPR000834">
    <property type="entry name" value="Peptidase_M14"/>
</dbReference>
<keyword evidence="6" id="KW-1185">Reference proteome</keyword>
<evidence type="ECO:0000256" key="1">
    <source>
        <dbReference type="ARBA" id="ARBA00001947"/>
    </source>
</evidence>
<dbReference type="GO" id="GO:0006508">
    <property type="term" value="P:proteolysis"/>
    <property type="evidence" value="ECO:0007669"/>
    <property type="project" value="InterPro"/>
</dbReference>
<dbReference type="Proteomes" id="UP001347796">
    <property type="component" value="Unassembled WGS sequence"/>
</dbReference>
<proteinExistence type="inferred from homology"/>
<comment type="caution">
    <text evidence="3">Lacks conserved residue(s) required for the propagation of feature annotation.</text>
</comment>
<name>A0AAN8JYP9_PATCE</name>
<dbReference type="AlphaFoldDB" id="A0AAN8JYP9"/>
<dbReference type="GO" id="GO:0008270">
    <property type="term" value="F:zinc ion binding"/>
    <property type="evidence" value="ECO:0007669"/>
    <property type="project" value="InterPro"/>
</dbReference>
<comment type="caution">
    <text evidence="5">The sequence shown here is derived from an EMBL/GenBank/DDBJ whole genome shotgun (WGS) entry which is preliminary data.</text>
</comment>
<evidence type="ECO:0000259" key="4">
    <source>
        <dbReference type="PROSITE" id="PS52035"/>
    </source>
</evidence>
<evidence type="ECO:0000313" key="5">
    <source>
        <dbReference type="EMBL" id="KAK6188609.1"/>
    </source>
</evidence>
<dbReference type="GO" id="GO:0004181">
    <property type="term" value="F:metallocarboxypeptidase activity"/>
    <property type="evidence" value="ECO:0007669"/>
    <property type="project" value="InterPro"/>
</dbReference>
<comment type="similarity">
    <text evidence="2 3">Belongs to the peptidase M14 family.</text>
</comment>
<protein>
    <recommendedName>
        <fullName evidence="4">Peptidase M14 domain-containing protein</fullName>
    </recommendedName>
</protein>
<reference evidence="5 6" key="1">
    <citation type="submission" date="2024-01" db="EMBL/GenBank/DDBJ databases">
        <title>The genome of the rayed Mediterranean limpet Patella caerulea (Linnaeus, 1758).</title>
        <authorList>
            <person name="Anh-Thu Weber A."/>
            <person name="Halstead-Nussloch G."/>
        </authorList>
    </citation>
    <scope>NUCLEOTIDE SEQUENCE [LARGE SCALE GENOMIC DNA]</scope>
    <source>
        <strain evidence="5">AATW-2023a</strain>
        <tissue evidence="5">Whole specimen</tissue>
    </source>
</reference>
<accession>A0AAN8JYP9</accession>
<evidence type="ECO:0000256" key="3">
    <source>
        <dbReference type="PROSITE-ProRule" id="PRU01379"/>
    </source>
</evidence>
<dbReference type="Pfam" id="PF00246">
    <property type="entry name" value="Peptidase_M14"/>
    <property type="match status" value="1"/>
</dbReference>